<comment type="caution">
    <text evidence="1">The sequence shown here is derived from an EMBL/GenBank/DDBJ whole genome shotgun (WGS) entry which is preliminary data.</text>
</comment>
<dbReference type="EMBL" id="JARKIF010000042">
    <property type="protein sequence ID" value="KAJ7609125.1"/>
    <property type="molecule type" value="Genomic_DNA"/>
</dbReference>
<protein>
    <recommendedName>
        <fullName evidence="3">F-box domain-containing protein</fullName>
    </recommendedName>
</protein>
<sequence>ILSTLRRMPSEILAEIFLWTLPPFAQNANVNQSPWVLEQISGCWRAISLSTPSLWSAVCVDYG</sequence>
<keyword evidence="2" id="KW-1185">Reference proteome</keyword>
<evidence type="ECO:0000313" key="2">
    <source>
        <dbReference type="Proteomes" id="UP001221142"/>
    </source>
</evidence>
<evidence type="ECO:0000313" key="1">
    <source>
        <dbReference type="EMBL" id="KAJ7609125.1"/>
    </source>
</evidence>
<dbReference type="AlphaFoldDB" id="A0AAD7B400"/>
<accession>A0AAD7B400</accession>
<name>A0AAD7B400_9AGAR</name>
<feature type="non-terminal residue" evidence="1">
    <location>
        <position position="63"/>
    </location>
</feature>
<feature type="non-terminal residue" evidence="1">
    <location>
        <position position="1"/>
    </location>
</feature>
<reference evidence="1" key="1">
    <citation type="submission" date="2023-03" db="EMBL/GenBank/DDBJ databases">
        <title>Massive genome expansion in bonnet fungi (Mycena s.s.) driven by repeated elements and novel gene families across ecological guilds.</title>
        <authorList>
            <consortium name="Lawrence Berkeley National Laboratory"/>
            <person name="Harder C.B."/>
            <person name="Miyauchi S."/>
            <person name="Viragh M."/>
            <person name="Kuo A."/>
            <person name="Thoen E."/>
            <person name="Andreopoulos B."/>
            <person name="Lu D."/>
            <person name="Skrede I."/>
            <person name="Drula E."/>
            <person name="Henrissat B."/>
            <person name="Morin E."/>
            <person name="Kohler A."/>
            <person name="Barry K."/>
            <person name="LaButti K."/>
            <person name="Morin E."/>
            <person name="Salamov A."/>
            <person name="Lipzen A."/>
            <person name="Mereny Z."/>
            <person name="Hegedus B."/>
            <person name="Baldrian P."/>
            <person name="Stursova M."/>
            <person name="Weitz H."/>
            <person name="Taylor A."/>
            <person name="Grigoriev I.V."/>
            <person name="Nagy L.G."/>
            <person name="Martin F."/>
            <person name="Kauserud H."/>
        </authorList>
    </citation>
    <scope>NUCLEOTIDE SEQUENCE</scope>
    <source>
        <strain evidence="1">9284</strain>
    </source>
</reference>
<evidence type="ECO:0008006" key="3">
    <source>
        <dbReference type="Google" id="ProtNLM"/>
    </source>
</evidence>
<organism evidence="1 2">
    <name type="scientific">Roridomyces roridus</name>
    <dbReference type="NCBI Taxonomy" id="1738132"/>
    <lineage>
        <taxon>Eukaryota</taxon>
        <taxon>Fungi</taxon>
        <taxon>Dikarya</taxon>
        <taxon>Basidiomycota</taxon>
        <taxon>Agaricomycotina</taxon>
        <taxon>Agaricomycetes</taxon>
        <taxon>Agaricomycetidae</taxon>
        <taxon>Agaricales</taxon>
        <taxon>Marasmiineae</taxon>
        <taxon>Mycenaceae</taxon>
        <taxon>Roridomyces</taxon>
    </lineage>
</organism>
<dbReference type="Proteomes" id="UP001221142">
    <property type="component" value="Unassembled WGS sequence"/>
</dbReference>
<proteinExistence type="predicted"/>
<gene>
    <name evidence="1" type="ORF">FB45DRAFT_712214</name>
</gene>